<dbReference type="EMBL" id="JAXIOK010000004">
    <property type="protein sequence ID" value="KAK4773649.1"/>
    <property type="molecule type" value="Genomic_DNA"/>
</dbReference>
<dbReference type="Pfam" id="PF04739">
    <property type="entry name" value="AMPKBI"/>
    <property type="match status" value="1"/>
</dbReference>
<reference evidence="3 4" key="1">
    <citation type="journal article" date="2023" name="Hortic Res">
        <title>Pangenome of water caltrop reveals structural variations and asymmetric subgenome divergence after allopolyploidization.</title>
        <authorList>
            <person name="Zhang X."/>
            <person name="Chen Y."/>
            <person name="Wang L."/>
            <person name="Yuan Y."/>
            <person name="Fang M."/>
            <person name="Shi L."/>
            <person name="Lu R."/>
            <person name="Comes H.P."/>
            <person name="Ma Y."/>
            <person name="Chen Y."/>
            <person name="Huang G."/>
            <person name="Zhou Y."/>
            <person name="Zheng Z."/>
            <person name="Qiu Y."/>
        </authorList>
    </citation>
    <scope>NUCLEOTIDE SEQUENCE [LARGE SCALE GENOMIC DNA]</scope>
    <source>
        <tissue evidence="3">Roots</tissue>
    </source>
</reference>
<dbReference type="SMART" id="SM01010">
    <property type="entry name" value="AMPKBI"/>
    <property type="match status" value="1"/>
</dbReference>
<name>A0AAN7KWN4_9MYRT</name>
<evidence type="ECO:0000313" key="3">
    <source>
        <dbReference type="EMBL" id="KAK4773649.1"/>
    </source>
</evidence>
<dbReference type="SUPFAM" id="SSF160219">
    <property type="entry name" value="AMPKBI-like"/>
    <property type="match status" value="1"/>
</dbReference>
<accession>A0AAN7KWN4</accession>
<evidence type="ECO:0000313" key="4">
    <source>
        <dbReference type="Proteomes" id="UP001345219"/>
    </source>
</evidence>
<sequence length="196" mass="21941">MDQLLLHPLFRKIRISVGKGTSRCRASEVFTGIKSQLLRCAGVREEAVDRYSNHYFLKIRNLGNSAFDVTILGLFNMNIQVPADTEEVRTVVGFEAPRSPDSSYNNEFPVNGDDMQEPPLVPQQLWHPILGCLPNRNDLENLPLPLDALLNHLYIENRETPRSVVALGFSHRFRSKYVSVVLYKAVKGSSGTGTGS</sequence>
<keyword evidence="4" id="KW-1185">Reference proteome</keyword>
<dbReference type="Proteomes" id="UP001345219">
    <property type="component" value="Chromosome 22"/>
</dbReference>
<evidence type="ECO:0000259" key="2">
    <source>
        <dbReference type="SMART" id="SM01010"/>
    </source>
</evidence>
<evidence type="ECO:0000256" key="1">
    <source>
        <dbReference type="ARBA" id="ARBA00010926"/>
    </source>
</evidence>
<dbReference type="PANTHER" id="PTHR46316:SF5">
    <property type="entry name" value="SNF1-RELATED PROTEIN KINASE REGULATORY SUBUNIT BETA-3"/>
    <property type="match status" value="1"/>
</dbReference>
<comment type="caution">
    <text evidence="3">The sequence shown here is derived from an EMBL/GenBank/DDBJ whole genome shotgun (WGS) entry which is preliminary data.</text>
</comment>
<dbReference type="InterPro" id="IPR037256">
    <property type="entry name" value="ASC_dom_sf"/>
</dbReference>
<feature type="domain" description="Association with the SNF1 complex (ASC)" evidence="2">
    <location>
        <begin position="97"/>
        <end position="186"/>
    </location>
</feature>
<protein>
    <recommendedName>
        <fullName evidence="2">Association with the SNF1 complex (ASC) domain-containing protein</fullName>
    </recommendedName>
</protein>
<proteinExistence type="inferred from homology"/>
<dbReference type="AlphaFoldDB" id="A0AAN7KWN4"/>
<dbReference type="InterPro" id="IPR043554">
    <property type="entry name" value="KINB"/>
</dbReference>
<gene>
    <name evidence="3" type="ORF">SAY87_028668</name>
</gene>
<dbReference type="Gene3D" id="6.20.250.60">
    <property type="match status" value="1"/>
</dbReference>
<dbReference type="GO" id="GO:0005737">
    <property type="term" value="C:cytoplasm"/>
    <property type="evidence" value="ECO:0007669"/>
    <property type="project" value="UniProtKB-ARBA"/>
</dbReference>
<comment type="similarity">
    <text evidence="1">Belongs to the 5'-AMP-activated protein kinase beta subunit family.</text>
</comment>
<organism evidence="3 4">
    <name type="scientific">Trapa incisa</name>
    <dbReference type="NCBI Taxonomy" id="236973"/>
    <lineage>
        <taxon>Eukaryota</taxon>
        <taxon>Viridiplantae</taxon>
        <taxon>Streptophyta</taxon>
        <taxon>Embryophyta</taxon>
        <taxon>Tracheophyta</taxon>
        <taxon>Spermatophyta</taxon>
        <taxon>Magnoliopsida</taxon>
        <taxon>eudicotyledons</taxon>
        <taxon>Gunneridae</taxon>
        <taxon>Pentapetalae</taxon>
        <taxon>rosids</taxon>
        <taxon>malvids</taxon>
        <taxon>Myrtales</taxon>
        <taxon>Lythraceae</taxon>
        <taxon>Trapa</taxon>
    </lineage>
</organism>
<dbReference type="PANTHER" id="PTHR46316">
    <property type="entry name" value="SNF1-RELATED PROTEIN KINASE REGULATORY SUBUNIT BETA-1"/>
    <property type="match status" value="1"/>
</dbReference>
<dbReference type="InterPro" id="IPR006828">
    <property type="entry name" value="ASC_dom"/>
</dbReference>